<sequence>MMNRTLPIVLLAVLGLSACGGVDPNSPLGKRQAIFKDLLRTGEELGGMLRGRLGFDARRFAAGAVRLDELARQPWQHFPQVREAEGDSAARDAVWQRQERFRQLAGDLERSTASLVAATAVPPLEPKALAPSMQRVEDACKACHREFRAY</sequence>
<gene>
    <name evidence="9" type="ORF">SAMN04244572_04075</name>
    <name evidence="10" type="ORF">SAMN04244573_01429</name>
    <name evidence="8" type="ORF">SAMN04244579_00876</name>
</gene>
<dbReference type="PROSITE" id="PS51257">
    <property type="entry name" value="PROKAR_LIPOPROTEIN"/>
    <property type="match status" value="1"/>
</dbReference>
<keyword evidence="5 6" id="KW-0408">Iron</keyword>
<evidence type="ECO:0000256" key="4">
    <source>
        <dbReference type="ARBA" id="ARBA00022982"/>
    </source>
</evidence>
<evidence type="ECO:0000313" key="10">
    <source>
        <dbReference type="EMBL" id="SEQ33874.1"/>
    </source>
</evidence>
<comment type="PTM">
    <text evidence="7">Binds 1 heme group per subunit.</text>
</comment>
<evidence type="ECO:0000256" key="2">
    <source>
        <dbReference type="ARBA" id="ARBA00022617"/>
    </source>
</evidence>
<dbReference type="EMBL" id="FNYQ01000107">
    <property type="protein sequence ID" value="SEJ45701.1"/>
    <property type="molecule type" value="Genomic_DNA"/>
</dbReference>
<keyword evidence="2 7" id="KW-0349">Heme</keyword>
<reference evidence="11 12" key="1">
    <citation type="submission" date="2016-10" db="EMBL/GenBank/DDBJ databases">
        <authorList>
            <person name="de Groot N.N."/>
        </authorList>
    </citation>
    <scope>NUCLEOTIDE SEQUENCE [LARGE SCALE GENOMIC DNA]</scope>
    <source>
        <strain evidence="8 11">DSM 1041</strain>
        <strain evidence="9 12">DSM 373</strain>
        <strain evidence="10 13">DSM 378</strain>
    </source>
</reference>
<dbReference type="GO" id="GO:0005506">
    <property type="term" value="F:iron ion binding"/>
    <property type="evidence" value="ECO:0007669"/>
    <property type="project" value="InterPro"/>
</dbReference>
<evidence type="ECO:0000256" key="6">
    <source>
        <dbReference type="PIRSR" id="PIRSR000027-1"/>
    </source>
</evidence>
<evidence type="ECO:0000256" key="5">
    <source>
        <dbReference type="ARBA" id="ARBA00023004"/>
    </source>
</evidence>
<dbReference type="EMBL" id="FOFJ01000009">
    <property type="protein sequence ID" value="SEQ33874.1"/>
    <property type="molecule type" value="Genomic_DNA"/>
</dbReference>
<dbReference type="GO" id="GO:0020037">
    <property type="term" value="F:heme binding"/>
    <property type="evidence" value="ECO:0007669"/>
    <property type="project" value="InterPro"/>
</dbReference>
<evidence type="ECO:0000256" key="1">
    <source>
        <dbReference type="ARBA" id="ARBA00022448"/>
    </source>
</evidence>
<dbReference type="InterPro" id="IPR010980">
    <property type="entry name" value="Cyt_c/b562"/>
</dbReference>
<keyword evidence="1" id="KW-0813">Transport</keyword>
<dbReference type="RefSeq" id="WP_090620701.1">
    <property type="nucleotide sequence ID" value="NZ_FNYO01000007.1"/>
</dbReference>
<dbReference type="AlphaFoldDB" id="A0A1H6R2Q9"/>
<evidence type="ECO:0000256" key="7">
    <source>
        <dbReference type="PIRSR" id="PIRSR000027-2"/>
    </source>
</evidence>
<dbReference type="Pfam" id="PF01322">
    <property type="entry name" value="Cytochrom_C_2"/>
    <property type="match status" value="1"/>
</dbReference>
<evidence type="ECO:0000313" key="13">
    <source>
        <dbReference type="Proteomes" id="UP000199267"/>
    </source>
</evidence>
<organism evidence="8 11">
    <name type="scientific">Azotobacter beijerinckii</name>
    <dbReference type="NCBI Taxonomy" id="170623"/>
    <lineage>
        <taxon>Bacteria</taxon>
        <taxon>Pseudomonadati</taxon>
        <taxon>Pseudomonadota</taxon>
        <taxon>Gammaproteobacteria</taxon>
        <taxon>Pseudomonadales</taxon>
        <taxon>Pseudomonadaceae</taxon>
        <taxon>Azotobacter</taxon>
    </lineage>
</organism>
<evidence type="ECO:0000313" key="9">
    <source>
        <dbReference type="EMBL" id="SEJ45701.1"/>
    </source>
</evidence>
<protein>
    <submittedName>
        <fullName evidence="8">Cytochrome c556</fullName>
    </submittedName>
</protein>
<dbReference type="GO" id="GO:0042597">
    <property type="term" value="C:periplasmic space"/>
    <property type="evidence" value="ECO:0007669"/>
    <property type="project" value="InterPro"/>
</dbReference>
<dbReference type="OrthoDB" id="5520910at2"/>
<dbReference type="PIRSF" id="PIRSF000027">
    <property type="entry name" value="Cytc_c_prime"/>
    <property type="match status" value="1"/>
</dbReference>
<dbReference type="SUPFAM" id="SSF47175">
    <property type="entry name" value="Cytochromes"/>
    <property type="match status" value="1"/>
</dbReference>
<evidence type="ECO:0000256" key="3">
    <source>
        <dbReference type="ARBA" id="ARBA00022723"/>
    </source>
</evidence>
<dbReference type="GO" id="GO:0022900">
    <property type="term" value="P:electron transport chain"/>
    <property type="evidence" value="ECO:0007669"/>
    <property type="project" value="InterPro"/>
</dbReference>
<feature type="binding site" description="covalent" evidence="7">
    <location>
        <position position="143"/>
    </location>
    <ligand>
        <name>heme c</name>
        <dbReference type="ChEBI" id="CHEBI:61717"/>
    </ligand>
</feature>
<dbReference type="Proteomes" id="UP000199267">
    <property type="component" value="Unassembled WGS sequence"/>
</dbReference>
<dbReference type="GO" id="GO:0009055">
    <property type="term" value="F:electron transfer activity"/>
    <property type="evidence" value="ECO:0007669"/>
    <property type="project" value="InterPro"/>
</dbReference>
<dbReference type="Gene3D" id="1.20.120.10">
    <property type="entry name" value="Cytochrome c/b562"/>
    <property type="match status" value="1"/>
</dbReference>
<accession>A0A1H6R2Q9</accession>
<dbReference type="STRING" id="170623.SAMN04244579_00876"/>
<feature type="binding site" description="axial binding residue" evidence="6">
    <location>
        <position position="144"/>
    </location>
    <ligand>
        <name>heme c</name>
        <dbReference type="ChEBI" id="CHEBI:61717"/>
    </ligand>
    <ligandPart>
        <name>Fe</name>
        <dbReference type="ChEBI" id="CHEBI:18248"/>
    </ligandPart>
</feature>
<proteinExistence type="predicted"/>
<dbReference type="InterPro" id="IPR012127">
    <property type="entry name" value="Cyt_c_prime"/>
</dbReference>
<name>A0A1H6R2Q9_9GAMM</name>
<dbReference type="EMBL" id="FNYO01000007">
    <property type="protein sequence ID" value="SEI50139.1"/>
    <property type="molecule type" value="Genomic_DNA"/>
</dbReference>
<dbReference type="InterPro" id="IPR002321">
    <property type="entry name" value="Cyt_c_II"/>
</dbReference>
<dbReference type="Proteomes" id="UP000199005">
    <property type="component" value="Unassembled WGS sequence"/>
</dbReference>
<dbReference type="PROSITE" id="PS51009">
    <property type="entry name" value="CYTCII"/>
    <property type="match status" value="1"/>
</dbReference>
<evidence type="ECO:0000313" key="11">
    <source>
        <dbReference type="Proteomes" id="UP000199005"/>
    </source>
</evidence>
<dbReference type="Proteomes" id="UP000199250">
    <property type="component" value="Unassembled WGS sequence"/>
</dbReference>
<feature type="binding site" description="covalent" evidence="7">
    <location>
        <position position="140"/>
    </location>
    <ligand>
        <name>heme c</name>
        <dbReference type="ChEBI" id="CHEBI:61717"/>
    </ligand>
</feature>
<evidence type="ECO:0000313" key="8">
    <source>
        <dbReference type="EMBL" id="SEI50139.1"/>
    </source>
</evidence>
<evidence type="ECO:0000313" key="12">
    <source>
        <dbReference type="Proteomes" id="UP000199250"/>
    </source>
</evidence>
<keyword evidence="3 6" id="KW-0479">Metal-binding</keyword>
<keyword evidence="4" id="KW-0249">Electron transport</keyword>